<evidence type="ECO:0000313" key="3">
    <source>
        <dbReference type="Proteomes" id="UP000308267"/>
    </source>
</evidence>
<feature type="transmembrane region" description="Helical" evidence="1">
    <location>
        <begin position="117"/>
        <end position="135"/>
    </location>
</feature>
<dbReference type="Proteomes" id="UP000308267">
    <property type="component" value="Unassembled WGS sequence"/>
</dbReference>
<keyword evidence="3" id="KW-1185">Reference proteome</keyword>
<comment type="caution">
    <text evidence="2">The sequence shown here is derived from an EMBL/GenBank/DDBJ whole genome shotgun (WGS) entry which is preliminary data.</text>
</comment>
<reference evidence="2 3" key="1">
    <citation type="journal article" date="2019" name="BMC Genomics">
        <title>New insights from Opisthorchis felineus genome: update on genomics of the epidemiologically important liver flukes.</title>
        <authorList>
            <person name="Ershov N.I."/>
            <person name="Mordvinov V.A."/>
            <person name="Prokhortchouk E.B."/>
            <person name="Pakharukova M.Y."/>
            <person name="Gunbin K.V."/>
            <person name="Ustyantsev K."/>
            <person name="Genaev M.A."/>
            <person name="Blinov A.G."/>
            <person name="Mazur A."/>
            <person name="Boulygina E."/>
            <person name="Tsygankova S."/>
            <person name="Khrameeva E."/>
            <person name="Chekanov N."/>
            <person name="Fan G."/>
            <person name="Xiao A."/>
            <person name="Zhang H."/>
            <person name="Xu X."/>
            <person name="Yang H."/>
            <person name="Solovyev V."/>
            <person name="Lee S.M."/>
            <person name="Liu X."/>
            <person name="Afonnikov D.A."/>
            <person name="Skryabin K.G."/>
        </authorList>
    </citation>
    <scope>NUCLEOTIDE SEQUENCE [LARGE SCALE GENOMIC DNA]</scope>
    <source>
        <strain evidence="2">AK-0245</strain>
        <tissue evidence="2">Whole organism</tissue>
    </source>
</reference>
<evidence type="ECO:0000313" key="2">
    <source>
        <dbReference type="EMBL" id="TGZ75586.1"/>
    </source>
</evidence>
<protein>
    <submittedName>
        <fullName evidence="2">Uncharacterized protein</fullName>
    </submittedName>
</protein>
<organism evidence="2 3">
    <name type="scientific">Opisthorchis felineus</name>
    <dbReference type="NCBI Taxonomy" id="147828"/>
    <lineage>
        <taxon>Eukaryota</taxon>
        <taxon>Metazoa</taxon>
        <taxon>Spiralia</taxon>
        <taxon>Lophotrochozoa</taxon>
        <taxon>Platyhelminthes</taxon>
        <taxon>Trematoda</taxon>
        <taxon>Digenea</taxon>
        <taxon>Opisthorchiida</taxon>
        <taxon>Opisthorchiata</taxon>
        <taxon>Opisthorchiidae</taxon>
        <taxon>Opisthorchis</taxon>
    </lineage>
</organism>
<dbReference type="EMBL" id="SJOL01000491">
    <property type="protein sequence ID" value="TGZ75586.1"/>
    <property type="molecule type" value="Genomic_DNA"/>
</dbReference>
<keyword evidence="1" id="KW-0472">Membrane</keyword>
<dbReference type="STRING" id="147828.A0A4S2MFP9"/>
<dbReference type="EMBL" id="SJOL01000491">
    <property type="protein sequence ID" value="TGZ75588.1"/>
    <property type="molecule type" value="Genomic_DNA"/>
</dbReference>
<keyword evidence="1" id="KW-0812">Transmembrane</keyword>
<feature type="transmembrane region" description="Helical" evidence="1">
    <location>
        <begin position="25"/>
        <end position="46"/>
    </location>
</feature>
<dbReference type="AlphaFoldDB" id="A0A4S2MFP9"/>
<name>A0A4S2MFP9_OPIFE</name>
<sequence length="275" mass="32011">MDESLDHVYQSMNLRMFHSNSLTITAKRCLLSLIFFSLILLFWAIIRKLELRSSAEHRLISSFDPRPSTTLRFPHELKPFPDVFRSEKIYPISAYYEPGRRAIRIFFLKHIDTQSKIFCSLALSSLFGLVILNAGRLRTRSRDCSIFRFDALRDFMEQYRGYATYCDVPPYISTEDDKYSLFIRLHMEEQSEIIELPEQTGRFGLNSGRGGDFDKRGLDARQLVWKLANWLKRSPPTLISGHLAESKHCRPSPDTCWKSSPLRTRIVPSMITFGK</sequence>
<accession>A0A4S2MFP9</accession>
<proteinExistence type="predicted"/>
<gene>
    <name evidence="2" type="ORF">CRM22_000287</name>
</gene>
<evidence type="ECO:0000256" key="1">
    <source>
        <dbReference type="SAM" id="Phobius"/>
    </source>
</evidence>
<keyword evidence="1" id="KW-1133">Transmembrane helix</keyword>